<dbReference type="InterPro" id="IPR027454">
    <property type="entry name" value="Histone_HNS_N"/>
</dbReference>
<evidence type="ECO:0000256" key="1">
    <source>
        <dbReference type="ARBA" id="ARBA00004453"/>
    </source>
</evidence>
<evidence type="ECO:0000256" key="7">
    <source>
        <dbReference type="SAM" id="MobiDB-lite"/>
    </source>
</evidence>
<dbReference type="InterPro" id="IPR001801">
    <property type="entry name" value="Histone_HNS"/>
</dbReference>
<organism evidence="9">
    <name type="scientific">Vibrio splendidus</name>
    <dbReference type="NCBI Taxonomy" id="29497"/>
    <lineage>
        <taxon>Bacteria</taxon>
        <taxon>Pseudomonadati</taxon>
        <taxon>Pseudomonadota</taxon>
        <taxon>Gammaproteobacteria</taxon>
        <taxon>Vibrionales</taxon>
        <taxon>Vibrionaceae</taxon>
        <taxon>Vibrio</taxon>
    </lineage>
</organism>
<dbReference type="PANTHER" id="PTHR38097:SF2">
    <property type="entry name" value="DNA-BINDING PROTEIN STPA"/>
    <property type="match status" value="1"/>
</dbReference>
<proteinExistence type="inferred from homology"/>
<dbReference type="GO" id="GO:0009295">
    <property type="term" value="C:nucleoid"/>
    <property type="evidence" value="ECO:0007669"/>
    <property type="project" value="UniProtKB-SubCell"/>
</dbReference>
<dbReference type="Proteomes" id="UP000244080">
    <property type="component" value="Unassembled WGS sequence"/>
</dbReference>
<dbReference type="GO" id="GO:0003680">
    <property type="term" value="F:minor groove of adenine-thymine-rich DNA binding"/>
    <property type="evidence" value="ECO:0007669"/>
    <property type="project" value="TreeGrafter"/>
</dbReference>
<feature type="domain" description="DNA-binding protein H-NS-like C-terminal" evidence="8">
    <location>
        <begin position="86"/>
        <end position="133"/>
    </location>
</feature>
<dbReference type="SMART" id="SM00528">
    <property type="entry name" value="HNS"/>
    <property type="match status" value="1"/>
</dbReference>
<dbReference type="SUPFAM" id="SSF81273">
    <property type="entry name" value="H-NS histone-like proteins"/>
    <property type="match status" value="2"/>
</dbReference>
<dbReference type="PANTHER" id="PTHR38097">
    <property type="match status" value="1"/>
</dbReference>
<evidence type="ECO:0000256" key="2">
    <source>
        <dbReference type="ARBA" id="ARBA00010610"/>
    </source>
</evidence>
<evidence type="ECO:0000256" key="5">
    <source>
        <dbReference type="PIRNR" id="PIRNR002096"/>
    </source>
</evidence>
<dbReference type="InterPro" id="IPR054180">
    <property type="entry name" value="H-NS-like_N"/>
</dbReference>
<evidence type="ECO:0000259" key="8">
    <source>
        <dbReference type="SMART" id="SM00528"/>
    </source>
</evidence>
<dbReference type="GO" id="GO:0000976">
    <property type="term" value="F:transcription cis-regulatory region binding"/>
    <property type="evidence" value="ECO:0007669"/>
    <property type="project" value="TreeGrafter"/>
</dbReference>
<reference evidence="9" key="1">
    <citation type="journal article" date="2015" name="MBio">
        <title>Eco-Evolutionary Dynamics of Episomes among Ecologically Cohesive Bacterial Populations.</title>
        <authorList>
            <person name="Xue H."/>
            <person name="Cordero O.X."/>
            <person name="Camas F.M."/>
            <person name="Trimble W."/>
            <person name="Meyer F."/>
            <person name="Guglielmini J."/>
            <person name="Rocha E.P."/>
            <person name="Polz M.F."/>
        </authorList>
    </citation>
    <scope>NUCLEOTIDE SEQUENCE</scope>
    <source>
        <strain evidence="9">ZS_190</strain>
    </source>
</reference>
<dbReference type="PIRSF" id="PIRSF002096">
    <property type="entry name" value="HnS"/>
    <property type="match status" value="1"/>
</dbReference>
<dbReference type="GO" id="GO:0030527">
    <property type="term" value="F:structural constituent of chromatin"/>
    <property type="evidence" value="ECO:0007669"/>
    <property type="project" value="InterPro"/>
</dbReference>
<dbReference type="GO" id="GO:0001217">
    <property type="term" value="F:DNA-binding transcription repressor activity"/>
    <property type="evidence" value="ECO:0007669"/>
    <property type="project" value="TreeGrafter"/>
</dbReference>
<name>A0A0H3ZNQ4_VIBSP</name>
<dbReference type="GO" id="GO:0046983">
    <property type="term" value="F:protein dimerization activity"/>
    <property type="evidence" value="ECO:0007669"/>
    <property type="project" value="InterPro"/>
</dbReference>
<dbReference type="InterPro" id="IPR037150">
    <property type="entry name" value="H-NS_C_dom_sf"/>
</dbReference>
<feature type="compositionally biased region" description="Polar residues" evidence="7">
    <location>
        <begin position="99"/>
        <end position="112"/>
    </location>
</feature>
<sequence length="135" mass="15266">MNPMIKTLLNIRTLRAFSRELTFEQLEDALDKLTTVYLERQESEEAEREARAEKEAKVAEMAKQMSESGIGVEDLLAALSGQPKTKKIRQSRPAKYQYTDESGTEKTWTGQGRTPAAIQTKLDAGQSIDDFLIKR</sequence>
<dbReference type="Gene3D" id="4.10.430.10">
    <property type="entry name" value="Histone-like protein H-NS, C-terminal domain"/>
    <property type="match status" value="1"/>
</dbReference>
<evidence type="ECO:0000256" key="6">
    <source>
        <dbReference type="PIRSR" id="PIRSR002096-1"/>
    </source>
</evidence>
<dbReference type="GO" id="GO:0003681">
    <property type="term" value="F:bent DNA binding"/>
    <property type="evidence" value="ECO:0007669"/>
    <property type="project" value="TreeGrafter"/>
</dbReference>
<dbReference type="Pfam" id="PF22470">
    <property type="entry name" value="Histone_HNS_N"/>
    <property type="match status" value="1"/>
</dbReference>
<dbReference type="GO" id="GO:0032993">
    <property type="term" value="C:protein-DNA complex"/>
    <property type="evidence" value="ECO:0007669"/>
    <property type="project" value="TreeGrafter"/>
</dbReference>
<protein>
    <recommendedName>
        <fullName evidence="5">DNA-binding protein</fullName>
    </recommendedName>
</protein>
<dbReference type="GO" id="GO:0005829">
    <property type="term" value="C:cytosol"/>
    <property type="evidence" value="ECO:0007669"/>
    <property type="project" value="TreeGrafter"/>
</dbReference>
<evidence type="ECO:0000256" key="3">
    <source>
        <dbReference type="ARBA" id="ARBA00022490"/>
    </source>
</evidence>
<dbReference type="RefSeq" id="WP_017085507.1">
    <property type="nucleotide sequence ID" value="NZ_CAWNZY010000086.1"/>
</dbReference>
<evidence type="ECO:0000313" key="10">
    <source>
        <dbReference type="EMBL" id="PTP11637.1"/>
    </source>
</evidence>
<dbReference type="AlphaFoldDB" id="A0A0H3ZNQ4"/>
<comment type="subcellular location">
    <subcellularLocation>
        <location evidence="1">Cytoplasm</location>
        <location evidence="1">Nucleoid</location>
    </subcellularLocation>
</comment>
<dbReference type="Pfam" id="PF00816">
    <property type="entry name" value="Histone_HNS"/>
    <property type="match status" value="1"/>
</dbReference>
<gene>
    <name evidence="10" type="ORF">CWO36_24400</name>
</gene>
<evidence type="ECO:0000313" key="11">
    <source>
        <dbReference type="Proteomes" id="UP000244080"/>
    </source>
</evidence>
<reference evidence="10 11" key="2">
    <citation type="submission" date="2017-11" db="EMBL/GenBank/DDBJ databases">
        <title>Population delineation of vibrios coincides with oyster pathogenicity.</title>
        <authorList>
            <person name="Bruto M."/>
            <person name="Labreuche Y."/>
            <person name="James A."/>
            <person name="Piel D."/>
            <person name="Chenivesse S."/>
            <person name="Petton B."/>
            <person name="Polz M.F."/>
            <person name="Le Roux F."/>
        </authorList>
    </citation>
    <scope>NUCLEOTIDE SEQUENCE [LARGE SCALE GENOMIC DNA]</scope>
    <source>
        <strain evidence="10 11">1F_55</strain>
    </source>
</reference>
<accession>A0A0H3ZNQ4</accession>
<dbReference type="Gene3D" id="1.10.287.1050">
    <property type="entry name" value="H-NS histone-like proteins"/>
    <property type="match status" value="1"/>
</dbReference>
<dbReference type="EMBL" id="KP795464">
    <property type="protein sequence ID" value="AKN36057.1"/>
    <property type="molecule type" value="Genomic_DNA"/>
</dbReference>
<evidence type="ECO:0000313" key="9">
    <source>
        <dbReference type="EMBL" id="AKN36057.1"/>
    </source>
</evidence>
<keyword evidence="4 5" id="KW-0238">DNA-binding</keyword>
<dbReference type="EMBL" id="PIGA01000071">
    <property type="protein sequence ID" value="PTP11637.1"/>
    <property type="molecule type" value="Genomic_DNA"/>
</dbReference>
<dbReference type="FunFam" id="4.10.430.10:FF:000001">
    <property type="entry name" value="DNA-binding protein"/>
    <property type="match status" value="1"/>
</dbReference>
<evidence type="ECO:0000256" key="4">
    <source>
        <dbReference type="ARBA" id="ARBA00023125"/>
    </source>
</evidence>
<feature type="region of interest" description="Disordered" evidence="7">
    <location>
        <begin position="82"/>
        <end position="121"/>
    </location>
</feature>
<keyword evidence="3" id="KW-0963">Cytoplasm</keyword>
<dbReference type="InterPro" id="IPR027444">
    <property type="entry name" value="H-NS_C_dom"/>
</dbReference>
<comment type="similarity">
    <text evidence="2 5">Belongs to the histone-like protein H-NS family.</text>
</comment>
<feature type="DNA-binding region" evidence="6">
    <location>
        <begin position="111"/>
        <end position="116"/>
    </location>
</feature>